<dbReference type="OrthoDB" id="1934352at2759"/>
<dbReference type="PANTHER" id="PTHR33077:SF42">
    <property type="entry name" value="PROTEIN TIFY 4A-RELATED"/>
    <property type="match status" value="1"/>
</dbReference>
<keyword evidence="2" id="KW-1184">Jasmonic acid signaling pathway</keyword>
<evidence type="ECO:0000313" key="5">
    <source>
        <dbReference type="EMBL" id="KAF8388110.1"/>
    </source>
</evidence>
<dbReference type="EMBL" id="JABCRI010000020">
    <property type="protein sequence ID" value="KAF8388110.1"/>
    <property type="molecule type" value="Genomic_DNA"/>
</dbReference>
<feature type="region of interest" description="Disordered" evidence="3">
    <location>
        <begin position="344"/>
        <end position="377"/>
    </location>
</feature>
<dbReference type="SMART" id="SM00979">
    <property type="entry name" value="TIFY"/>
    <property type="match status" value="1"/>
</dbReference>
<comment type="domain">
    <text evidence="2">The jas domain is required for interaction with COI1.</text>
</comment>
<evidence type="ECO:0000256" key="2">
    <source>
        <dbReference type="RuleBase" id="RU369065"/>
    </source>
</evidence>
<evidence type="ECO:0000313" key="6">
    <source>
        <dbReference type="Proteomes" id="UP000655225"/>
    </source>
</evidence>
<evidence type="ECO:0000256" key="1">
    <source>
        <dbReference type="ARBA" id="ARBA00008614"/>
    </source>
</evidence>
<dbReference type="AlphaFoldDB" id="A0A834YK99"/>
<comment type="caution">
    <text evidence="5">The sequence shown here is derived from an EMBL/GenBank/DDBJ whole genome shotgun (WGS) entry which is preliminary data.</text>
</comment>
<evidence type="ECO:0000256" key="3">
    <source>
        <dbReference type="SAM" id="MobiDB-lite"/>
    </source>
</evidence>
<comment type="function">
    <text evidence="2">Repressor of jasmonate responses.</text>
</comment>
<keyword evidence="6" id="KW-1185">Reference proteome</keyword>
<comment type="subcellular location">
    <subcellularLocation>
        <location evidence="2">Nucleus</location>
    </subcellularLocation>
</comment>
<protein>
    <recommendedName>
        <fullName evidence="2">Protein TIFY</fullName>
    </recommendedName>
    <alternativeName>
        <fullName evidence="2">Jasmonate ZIM domain-containing protein</fullName>
    </alternativeName>
</protein>
<dbReference type="Proteomes" id="UP000655225">
    <property type="component" value="Unassembled WGS sequence"/>
</dbReference>
<organism evidence="5 6">
    <name type="scientific">Tetracentron sinense</name>
    <name type="common">Spur-leaf</name>
    <dbReference type="NCBI Taxonomy" id="13715"/>
    <lineage>
        <taxon>Eukaryota</taxon>
        <taxon>Viridiplantae</taxon>
        <taxon>Streptophyta</taxon>
        <taxon>Embryophyta</taxon>
        <taxon>Tracheophyta</taxon>
        <taxon>Spermatophyta</taxon>
        <taxon>Magnoliopsida</taxon>
        <taxon>Trochodendrales</taxon>
        <taxon>Trochodendraceae</taxon>
        <taxon>Tetracentron</taxon>
    </lineage>
</organism>
<comment type="similarity">
    <text evidence="1 2">Belongs to the TIFY/JAZ family.</text>
</comment>
<reference evidence="5 6" key="1">
    <citation type="submission" date="2020-04" db="EMBL/GenBank/DDBJ databases">
        <title>Plant Genome Project.</title>
        <authorList>
            <person name="Zhang R.-G."/>
        </authorList>
    </citation>
    <scope>NUCLEOTIDE SEQUENCE [LARGE SCALE GENOMIC DNA]</scope>
    <source>
        <strain evidence="5">YNK0</strain>
        <tissue evidence="5">Leaf</tissue>
    </source>
</reference>
<dbReference type="Pfam" id="PF06200">
    <property type="entry name" value="tify"/>
    <property type="match status" value="1"/>
</dbReference>
<gene>
    <name evidence="5" type="ORF">HHK36_026776</name>
</gene>
<feature type="domain" description="Tify" evidence="4">
    <location>
        <begin position="196"/>
        <end position="231"/>
    </location>
</feature>
<keyword evidence="2" id="KW-0539">Nucleus</keyword>
<dbReference type="GO" id="GO:0031347">
    <property type="term" value="P:regulation of defense response"/>
    <property type="evidence" value="ECO:0007669"/>
    <property type="project" value="UniProtKB-UniRule"/>
</dbReference>
<dbReference type="GO" id="GO:0005634">
    <property type="term" value="C:nucleus"/>
    <property type="evidence" value="ECO:0007669"/>
    <property type="project" value="UniProtKB-SubCell"/>
</dbReference>
<proteinExistence type="inferred from homology"/>
<name>A0A834YK99_TETSI</name>
<dbReference type="OMA" id="AQHSECH"/>
<dbReference type="PROSITE" id="PS51320">
    <property type="entry name" value="TIFY"/>
    <property type="match status" value="1"/>
</dbReference>
<dbReference type="GO" id="GO:0009611">
    <property type="term" value="P:response to wounding"/>
    <property type="evidence" value="ECO:0007669"/>
    <property type="project" value="UniProtKB-UniRule"/>
</dbReference>
<dbReference type="InterPro" id="IPR010399">
    <property type="entry name" value="Tify_dom"/>
</dbReference>
<dbReference type="GO" id="GO:2000022">
    <property type="term" value="P:regulation of jasmonic acid mediated signaling pathway"/>
    <property type="evidence" value="ECO:0007669"/>
    <property type="project" value="UniProtKB-UniRule"/>
</dbReference>
<evidence type="ECO:0000259" key="4">
    <source>
        <dbReference type="PROSITE" id="PS51320"/>
    </source>
</evidence>
<accession>A0A834YK99</accession>
<dbReference type="PANTHER" id="PTHR33077">
    <property type="entry name" value="PROTEIN TIFY 4A-RELATED-RELATED"/>
    <property type="match status" value="1"/>
</dbReference>
<dbReference type="InterPro" id="IPR040390">
    <property type="entry name" value="TIFY/JAZ"/>
</dbReference>
<feature type="region of interest" description="Disordered" evidence="3">
    <location>
        <begin position="144"/>
        <end position="165"/>
    </location>
</feature>
<sequence length="401" mass="44493">MPETDAMNPGNSIFRSPLDKPLELLTEEDISQLTREDCRKFLKDKGMRRPSWNKSQAIQQVISLKNLLETKIGSVAGTGAGDGTGIRHEISVSRPENPPEASTNINFLFFHEKLTAFIFIFFCFITKLRSVDFQISVPADESVPWRRKDPQKPDFSGGLPGPLAATDNKSTSPRFCIFYLLLLLHSLFFELTAGVTNGLVGQMTIFYCGKVNVYDGIPADKARAILQLAASPVHWPLDAPSSRASALQPLPCHSHATSVRLDPAPAAISPTLQTAKLTENSQQYREEGKMFREIEPEVEGITSRKASVRRYLEKRKDRGRFKSNKKIGGSSSSRLQMYLNHQVGSQVPNEQPSRSSTSSPPQPRPPHTPTRCSSVENQVKNVDLSDKGKLQSPLSFTCLLI</sequence>